<dbReference type="EMBL" id="UHIV01000001">
    <property type="protein sequence ID" value="SUP52623.1"/>
    <property type="molecule type" value="Genomic_DNA"/>
</dbReference>
<protein>
    <submittedName>
        <fullName evidence="2">Preprotein translocase subunit SecY</fullName>
    </submittedName>
</protein>
<organism evidence="2 3">
    <name type="scientific">Weissella viridescens</name>
    <name type="common">Lactobacillus viridescens</name>
    <dbReference type="NCBI Taxonomy" id="1629"/>
    <lineage>
        <taxon>Bacteria</taxon>
        <taxon>Bacillati</taxon>
        <taxon>Bacillota</taxon>
        <taxon>Bacilli</taxon>
        <taxon>Lactobacillales</taxon>
        <taxon>Lactobacillaceae</taxon>
        <taxon>Weissella</taxon>
    </lineage>
</organism>
<accession>A0A380NXJ9</accession>
<dbReference type="GO" id="GO:0016020">
    <property type="term" value="C:membrane"/>
    <property type="evidence" value="ECO:0007669"/>
    <property type="project" value="InterPro"/>
</dbReference>
<gene>
    <name evidence="2" type="primary">secY_2</name>
    <name evidence="2" type="ORF">NCTC13645_00520</name>
</gene>
<dbReference type="InterPro" id="IPR002208">
    <property type="entry name" value="SecY/SEC61-alpha"/>
</dbReference>
<proteinExistence type="predicted"/>
<dbReference type="GO" id="GO:0015031">
    <property type="term" value="P:protein transport"/>
    <property type="evidence" value="ECO:0007669"/>
    <property type="project" value="InterPro"/>
</dbReference>
<dbReference type="InterPro" id="IPR023201">
    <property type="entry name" value="SecY_dom_sf"/>
</dbReference>
<feature type="transmembrane region" description="Helical" evidence="1">
    <location>
        <begin position="48"/>
        <end position="66"/>
    </location>
</feature>
<evidence type="ECO:0000256" key="1">
    <source>
        <dbReference type="SAM" id="Phobius"/>
    </source>
</evidence>
<evidence type="ECO:0000313" key="3">
    <source>
        <dbReference type="Proteomes" id="UP000254621"/>
    </source>
</evidence>
<dbReference type="Gene3D" id="1.10.3370.10">
    <property type="entry name" value="SecY subunit domain"/>
    <property type="match status" value="1"/>
</dbReference>
<dbReference type="SUPFAM" id="SSF103491">
    <property type="entry name" value="Preprotein translocase SecY subunit"/>
    <property type="match status" value="1"/>
</dbReference>
<keyword evidence="1" id="KW-1133">Transmembrane helix</keyword>
<dbReference type="Proteomes" id="UP000254621">
    <property type="component" value="Unassembled WGS sequence"/>
</dbReference>
<evidence type="ECO:0000313" key="2">
    <source>
        <dbReference type="EMBL" id="SUP52623.1"/>
    </source>
</evidence>
<name>A0A380NXJ9_WEIVI</name>
<feature type="transmembrane region" description="Helical" evidence="1">
    <location>
        <begin position="20"/>
        <end position="42"/>
    </location>
</feature>
<reference evidence="2 3" key="1">
    <citation type="submission" date="2018-06" db="EMBL/GenBank/DDBJ databases">
        <authorList>
            <consortium name="Pathogen Informatics"/>
            <person name="Doyle S."/>
        </authorList>
    </citation>
    <scope>NUCLEOTIDE SEQUENCE [LARGE SCALE GENOMIC DNA]</scope>
    <source>
        <strain evidence="2 3">NCTC13645</strain>
    </source>
</reference>
<keyword evidence="1" id="KW-0472">Membrane</keyword>
<dbReference type="AlphaFoldDB" id="A0A380NXJ9"/>
<dbReference type="Pfam" id="PF00344">
    <property type="entry name" value="SecY"/>
    <property type="match status" value="1"/>
</dbReference>
<sequence>MGVRPGRATENWLSGLLMRLSVVGAFFLGFVALTPVLATHAFGLDGQLAMSGTSILIVIGVALDLIRQLEGLLMKRQYVGFIQEGVKAK</sequence>
<keyword evidence="1" id="KW-0812">Transmembrane</keyword>